<dbReference type="PANTHER" id="PTHR48090">
    <property type="entry name" value="UNDECAPRENYL-PHOSPHATE 4-DEOXY-4-FORMAMIDO-L-ARABINOSE TRANSFERASE-RELATED"/>
    <property type="match status" value="1"/>
</dbReference>
<gene>
    <name evidence="12" type="ORF">HW450_02620</name>
</gene>
<dbReference type="EC" id="2.4.1.266" evidence="7"/>
<accession>A0A7G5FIH8</accession>
<sequence>MVIPALNEEATVGEVVASVRADDPCEVLVIDSDSTDRTAHVAAQAGATVLNWRDILPQIPPVPGKGEALWRGVAAARGEFIAFVDADLIQPRAHLVRDLVQPFANPEIQLVKARYERGFHGARTGGGRVTELAAKPLLRQLFPELAGIAQPLSGEYAIRRDIARQLPFTAGYGVEVGILLDVAQLRGVAAIAQVDLGARHHRNRPLAELAPMADVVVATVLSRVPGLREEVLTPAQCPEQRPPLATL</sequence>
<comment type="cofactor">
    <cofactor evidence="2">
        <name>Mg(2+)</name>
        <dbReference type="ChEBI" id="CHEBI:18420"/>
    </cofactor>
</comment>
<evidence type="ECO:0000256" key="2">
    <source>
        <dbReference type="ARBA" id="ARBA00001946"/>
    </source>
</evidence>
<dbReference type="GO" id="GO:0016757">
    <property type="term" value="F:glycosyltransferase activity"/>
    <property type="evidence" value="ECO:0007669"/>
    <property type="project" value="UniProtKB-KW"/>
</dbReference>
<name>A0A7G5FIH8_9CORY</name>
<keyword evidence="6" id="KW-0460">Magnesium</keyword>
<evidence type="ECO:0000256" key="4">
    <source>
        <dbReference type="ARBA" id="ARBA00022676"/>
    </source>
</evidence>
<evidence type="ECO:0000313" key="13">
    <source>
        <dbReference type="Proteomes" id="UP000515570"/>
    </source>
</evidence>
<evidence type="ECO:0000256" key="6">
    <source>
        <dbReference type="ARBA" id="ARBA00022842"/>
    </source>
</evidence>
<evidence type="ECO:0000259" key="11">
    <source>
        <dbReference type="Pfam" id="PF00535"/>
    </source>
</evidence>
<protein>
    <recommendedName>
        <fullName evidence="8">Glucosyl-3-phosphoglycerate synthase</fullName>
        <ecNumber evidence="7">2.4.1.266</ecNumber>
    </recommendedName>
</protein>
<dbReference type="PANTHER" id="PTHR48090:SF10">
    <property type="entry name" value="GLUCOSYL-3-PHOSPHOGLYCERATE SYNTHASE"/>
    <property type="match status" value="1"/>
</dbReference>
<proteinExistence type="inferred from homology"/>
<comment type="catalytic activity">
    <reaction evidence="10">
        <text>an NDP-alpha-D-glucose + (2R)-3-phosphoglycerate = (2R)-2-O-(alpha-D-glucopyranosyl)-3-phospho-glycerate + a ribonucleoside 5'-diphosphate + H(+)</text>
        <dbReference type="Rhea" id="RHEA:47244"/>
        <dbReference type="ChEBI" id="CHEBI:15378"/>
        <dbReference type="ChEBI" id="CHEBI:57930"/>
        <dbReference type="ChEBI" id="CHEBI:58272"/>
        <dbReference type="ChEBI" id="CHEBI:62600"/>
        <dbReference type="ChEBI" id="CHEBI:76533"/>
        <dbReference type="EC" id="2.4.1.266"/>
    </reaction>
    <physiologicalReaction direction="left-to-right" evidence="10">
        <dbReference type="Rhea" id="RHEA:47245"/>
    </physiologicalReaction>
</comment>
<dbReference type="InterPro" id="IPR050256">
    <property type="entry name" value="Glycosyltransferase_2"/>
</dbReference>
<dbReference type="Gene3D" id="3.90.550.10">
    <property type="entry name" value="Spore Coat Polysaccharide Biosynthesis Protein SpsA, Chain A"/>
    <property type="match status" value="1"/>
</dbReference>
<evidence type="ECO:0000256" key="10">
    <source>
        <dbReference type="ARBA" id="ARBA00048997"/>
    </source>
</evidence>
<reference evidence="12 13" key="1">
    <citation type="submission" date="2020-07" db="EMBL/GenBank/DDBJ databases">
        <title>non toxigenic Corynebacterium sp. nov from a clinical source.</title>
        <authorList>
            <person name="Bernier A.-M."/>
            <person name="Bernard K."/>
        </authorList>
    </citation>
    <scope>NUCLEOTIDE SEQUENCE [LARGE SCALE GENOMIC DNA]</scope>
    <source>
        <strain evidence="13">NML 93-0612</strain>
    </source>
</reference>
<dbReference type="EMBL" id="CP059833">
    <property type="protein sequence ID" value="QMV86419.1"/>
    <property type="molecule type" value="Genomic_DNA"/>
</dbReference>
<dbReference type="Proteomes" id="UP000515570">
    <property type="component" value="Chromosome"/>
</dbReference>
<dbReference type="Pfam" id="PF00535">
    <property type="entry name" value="Glycos_transf_2"/>
    <property type="match status" value="1"/>
</dbReference>
<dbReference type="NCBIfam" id="NF010496">
    <property type="entry name" value="PRK13915.1"/>
    <property type="match status" value="1"/>
</dbReference>
<dbReference type="InterPro" id="IPR001173">
    <property type="entry name" value="Glyco_trans_2-like"/>
</dbReference>
<dbReference type="InterPro" id="IPR029044">
    <property type="entry name" value="Nucleotide-diphossugar_trans"/>
</dbReference>
<comment type="cofactor">
    <cofactor evidence="1">
        <name>Mn(2+)</name>
        <dbReference type="ChEBI" id="CHEBI:29035"/>
    </cofactor>
</comment>
<evidence type="ECO:0000256" key="3">
    <source>
        <dbReference type="ARBA" id="ARBA00006739"/>
    </source>
</evidence>
<evidence type="ECO:0000256" key="8">
    <source>
        <dbReference type="ARBA" id="ARBA00040894"/>
    </source>
</evidence>
<comment type="catalytic activity">
    <reaction evidence="9">
        <text>(2R)-3-phosphoglycerate + UDP-alpha-D-glucose = (2R)-2-O-(alpha-D-glucopyranosyl)-3-phospho-glycerate + UDP + H(+)</text>
        <dbReference type="Rhea" id="RHEA:31319"/>
        <dbReference type="ChEBI" id="CHEBI:15378"/>
        <dbReference type="ChEBI" id="CHEBI:58223"/>
        <dbReference type="ChEBI" id="CHEBI:58272"/>
        <dbReference type="ChEBI" id="CHEBI:58885"/>
        <dbReference type="ChEBI" id="CHEBI:62600"/>
        <dbReference type="EC" id="2.4.1.266"/>
    </reaction>
    <physiologicalReaction direction="left-to-right" evidence="9">
        <dbReference type="Rhea" id="RHEA:31320"/>
    </physiologicalReaction>
</comment>
<keyword evidence="13" id="KW-1185">Reference proteome</keyword>
<dbReference type="CDD" id="cd04179">
    <property type="entry name" value="DPM_DPG-synthase_like"/>
    <property type="match status" value="1"/>
</dbReference>
<evidence type="ECO:0000256" key="9">
    <source>
        <dbReference type="ARBA" id="ARBA00048689"/>
    </source>
</evidence>
<dbReference type="AlphaFoldDB" id="A0A7G5FIH8"/>
<evidence type="ECO:0000313" key="12">
    <source>
        <dbReference type="EMBL" id="QMV86419.1"/>
    </source>
</evidence>
<organism evidence="12 13">
    <name type="scientific">Corynebacterium hindlerae</name>
    <dbReference type="NCBI Taxonomy" id="699041"/>
    <lineage>
        <taxon>Bacteria</taxon>
        <taxon>Bacillati</taxon>
        <taxon>Actinomycetota</taxon>
        <taxon>Actinomycetes</taxon>
        <taxon>Mycobacteriales</taxon>
        <taxon>Corynebacteriaceae</taxon>
        <taxon>Corynebacterium</taxon>
    </lineage>
</organism>
<evidence type="ECO:0000256" key="7">
    <source>
        <dbReference type="ARBA" id="ARBA00039022"/>
    </source>
</evidence>
<keyword evidence="4 12" id="KW-0328">Glycosyltransferase</keyword>
<evidence type="ECO:0000256" key="5">
    <source>
        <dbReference type="ARBA" id="ARBA00022679"/>
    </source>
</evidence>
<evidence type="ECO:0000256" key="1">
    <source>
        <dbReference type="ARBA" id="ARBA00001936"/>
    </source>
</evidence>
<comment type="similarity">
    <text evidence="3">Belongs to the glycosyltransferase 2 family.</text>
</comment>
<keyword evidence="5 12" id="KW-0808">Transferase</keyword>
<dbReference type="SUPFAM" id="SSF53448">
    <property type="entry name" value="Nucleotide-diphospho-sugar transferases"/>
    <property type="match status" value="1"/>
</dbReference>
<feature type="domain" description="Glycosyltransferase 2-like" evidence="11">
    <location>
        <begin position="2"/>
        <end position="122"/>
    </location>
</feature>